<proteinExistence type="predicted"/>
<evidence type="ECO:0000259" key="1">
    <source>
        <dbReference type="Pfam" id="PF12728"/>
    </source>
</evidence>
<organism evidence="2 3">
    <name type="scientific">Novosphingobium mathurense</name>
    <dbReference type="NCBI Taxonomy" id="428990"/>
    <lineage>
        <taxon>Bacteria</taxon>
        <taxon>Pseudomonadati</taxon>
        <taxon>Pseudomonadota</taxon>
        <taxon>Alphaproteobacteria</taxon>
        <taxon>Sphingomonadales</taxon>
        <taxon>Sphingomonadaceae</taxon>
        <taxon>Novosphingobium</taxon>
    </lineage>
</organism>
<evidence type="ECO:0000313" key="2">
    <source>
        <dbReference type="EMBL" id="SLK08785.1"/>
    </source>
</evidence>
<dbReference type="RefSeq" id="WP_425435059.1">
    <property type="nucleotide sequence ID" value="NZ_FVZE01000008.1"/>
</dbReference>
<accession>A0A1U6IL69</accession>
<dbReference type="EMBL" id="FVZE01000008">
    <property type="protein sequence ID" value="SLK08785.1"/>
    <property type="molecule type" value="Genomic_DNA"/>
</dbReference>
<feature type="domain" description="Helix-turn-helix" evidence="1">
    <location>
        <begin position="36"/>
        <end position="82"/>
    </location>
</feature>
<dbReference type="SUPFAM" id="SSF46955">
    <property type="entry name" value="Putative DNA-binding domain"/>
    <property type="match status" value="1"/>
</dbReference>
<sequence>MLVVSASAGGSAVEADTVMSNDEIARADPARARSPFLTTRQAAHYLGLTPRHLERLRRLGGGPLFRRHGRYVFYHLDDLIAWSRRSLSEKIGD</sequence>
<dbReference type="InterPro" id="IPR041657">
    <property type="entry name" value="HTH_17"/>
</dbReference>
<evidence type="ECO:0000313" key="3">
    <source>
        <dbReference type="Proteomes" id="UP000190989"/>
    </source>
</evidence>
<protein>
    <submittedName>
        <fullName evidence="2">Helix-turn-helix domain-containing protein</fullName>
    </submittedName>
</protein>
<dbReference type="InterPro" id="IPR009061">
    <property type="entry name" value="DNA-bd_dom_put_sf"/>
</dbReference>
<name>A0A1U6IL69_9SPHN</name>
<dbReference type="AlphaFoldDB" id="A0A1U6IL69"/>
<gene>
    <name evidence="2" type="ORF">SAMN06295987_108137</name>
</gene>
<dbReference type="STRING" id="428990.SAMN06295987_108137"/>
<keyword evidence="3" id="KW-1185">Reference proteome</keyword>
<dbReference type="Proteomes" id="UP000190989">
    <property type="component" value="Unassembled WGS sequence"/>
</dbReference>
<reference evidence="3" key="1">
    <citation type="submission" date="2017-02" db="EMBL/GenBank/DDBJ databases">
        <authorList>
            <person name="Varghese N."/>
            <person name="Submissions S."/>
        </authorList>
    </citation>
    <scope>NUCLEOTIDE SEQUENCE [LARGE SCALE GENOMIC DNA]</scope>
    <source>
        <strain evidence="3">SM117</strain>
    </source>
</reference>
<dbReference type="Pfam" id="PF12728">
    <property type="entry name" value="HTH_17"/>
    <property type="match status" value="1"/>
</dbReference>